<keyword evidence="7 9" id="KW-0472">Membrane</keyword>
<evidence type="ECO:0000256" key="1">
    <source>
        <dbReference type="ARBA" id="ARBA00004429"/>
    </source>
</evidence>
<keyword evidence="4 9" id="KW-0997">Cell inner membrane</keyword>
<protein>
    <recommendedName>
        <fullName evidence="9">TRAP transporter small permease protein</fullName>
    </recommendedName>
</protein>
<gene>
    <name evidence="11" type="ORF">SAMN02982931_01853</name>
</gene>
<dbReference type="EMBL" id="FMXQ01000003">
    <property type="protein sequence ID" value="SDB24116.1"/>
    <property type="molecule type" value="Genomic_DNA"/>
</dbReference>
<feature type="transmembrane region" description="Helical" evidence="9">
    <location>
        <begin position="63"/>
        <end position="81"/>
    </location>
</feature>
<evidence type="ECO:0000313" key="12">
    <source>
        <dbReference type="Proteomes" id="UP000199071"/>
    </source>
</evidence>
<evidence type="ECO:0000256" key="5">
    <source>
        <dbReference type="ARBA" id="ARBA00022692"/>
    </source>
</evidence>
<comment type="subcellular location">
    <subcellularLocation>
        <location evidence="1 9">Cell inner membrane</location>
        <topology evidence="1 9">Multi-pass membrane protein</topology>
    </subcellularLocation>
</comment>
<dbReference type="PANTHER" id="PTHR35011">
    <property type="entry name" value="2,3-DIKETO-L-GULONATE TRAP TRANSPORTER SMALL PERMEASE PROTEIN YIAM"/>
    <property type="match status" value="1"/>
</dbReference>
<comment type="subunit">
    <text evidence="9">The complex comprises the extracytoplasmic solute receptor protein and the two transmembrane proteins.</text>
</comment>
<proteinExistence type="inferred from homology"/>
<evidence type="ECO:0000256" key="7">
    <source>
        <dbReference type="ARBA" id="ARBA00023136"/>
    </source>
</evidence>
<evidence type="ECO:0000256" key="4">
    <source>
        <dbReference type="ARBA" id="ARBA00022519"/>
    </source>
</evidence>
<accession>A0A1G6BU24</accession>
<keyword evidence="2 9" id="KW-0813">Transport</keyword>
<feature type="transmembrane region" description="Helical" evidence="9">
    <location>
        <begin position="102"/>
        <end position="125"/>
    </location>
</feature>
<dbReference type="AlphaFoldDB" id="A0A1G6BU24"/>
<evidence type="ECO:0000256" key="3">
    <source>
        <dbReference type="ARBA" id="ARBA00022475"/>
    </source>
</evidence>
<organism evidence="11 12">
    <name type="scientific">Bauldia litoralis</name>
    <dbReference type="NCBI Taxonomy" id="665467"/>
    <lineage>
        <taxon>Bacteria</taxon>
        <taxon>Pseudomonadati</taxon>
        <taxon>Pseudomonadota</taxon>
        <taxon>Alphaproteobacteria</taxon>
        <taxon>Hyphomicrobiales</taxon>
        <taxon>Kaistiaceae</taxon>
        <taxon>Bauldia</taxon>
    </lineage>
</organism>
<dbReference type="STRING" id="665467.SAMN02982931_01853"/>
<dbReference type="InterPro" id="IPR007387">
    <property type="entry name" value="TRAP_DctQ"/>
</dbReference>
<feature type="domain" description="Tripartite ATP-independent periplasmic transporters DctQ component" evidence="10">
    <location>
        <begin position="40"/>
        <end position="168"/>
    </location>
</feature>
<comment type="function">
    <text evidence="9">Part of the tripartite ATP-independent periplasmic (TRAP) transport system.</text>
</comment>
<evidence type="ECO:0000256" key="6">
    <source>
        <dbReference type="ARBA" id="ARBA00022989"/>
    </source>
</evidence>
<reference evidence="11 12" key="1">
    <citation type="submission" date="2016-10" db="EMBL/GenBank/DDBJ databases">
        <authorList>
            <person name="de Groot N.N."/>
        </authorList>
    </citation>
    <scope>NUCLEOTIDE SEQUENCE [LARGE SCALE GENOMIC DNA]</scope>
    <source>
        <strain evidence="11 12">ATCC 35022</strain>
    </source>
</reference>
<evidence type="ECO:0000259" key="10">
    <source>
        <dbReference type="Pfam" id="PF04290"/>
    </source>
</evidence>
<feature type="transmembrane region" description="Helical" evidence="9">
    <location>
        <begin position="145"/>
        <end position="166"/>
    </location>
</feature>
<dbReference type="RefSeq" id="WP_090876119.1">
    <property type="nucleotide sequence ID" value="NZ_FMXQ01000003.1"/>
</dbReference>
<sequence length="183" mass="19173">MARSADHASTIEGREAIAGAAARIGSAAEWLLGVLLIVVVAINVVNASGRYLFSYSVVGADELMVYTIILVVMAGAVLALARRDHINVNLVPSYARGRWRHALHVINDLAALAATVYAANASWLYVERIARLDTRSMALGLPMTIPHSAVLAGFVGMALVAAVLLARDTHAFAVNAQASGAAS</sequence>
<evidence type="ECO:0000256" key="8">
    <source>
        <dbReference type="ARBA" id="ARBA00038436"/>
    </source>
</evidence>
<dbReference type="InterPro" id="IPR055348">
    <property type="entry name" value="DctQ"/>
</dbReference>
<dbReference type="GO" id="GO:0022857">
    <property type="term" value="F:transmembrane transporter activity"/>
    <property type="evidence" value="ECO:0007669"/>
    <property type="project" value="UniProtKB-UniRule"/>
</dbReference>
<keyword evidence="12" id="KW-1185">Reference proteome</keyword>
<feature type="transmembrane region" description="Helical" evidence="9">
    <location>
        <begin position="30"/>
        <end position="51"/>
    </location>
</feature>
<dbReference type="Pfam" id="PF04290">
    <property type="entry name" value="DctQ"/>
    <property type="match status" value="1"/>
</dbReference>
<dbReference type="Proteomes" id="UP000199071">
    <property type="component" value="Unassembled WGS sequence"/>
</dbReference>
<keyword evidence="6 9" id="KW-1133">Transmembrane helix</keyword>
<keyword evidence="5 9" id="KW-0812">Transmembrane</keyword>
<evidence type="ECO:0000256" key="9">
    <source>
        <dbReference type="RuleBase" id="RU369079"/>
    </source>
</evidence>
<dbReference type="GO" id="GO:0005886">
    <property type="term" value="C:plasma membrane"/>
    <property type="evidence" value="ECO:0007669"/>
    <property type="project" value="UniProtKB-SubCell"/>
</dbReference>
<keyword evidence="3" id="KW-1003">Cell membrane</keyword>
<evidence type="ECO:0000313" key="11">
    <source>
        <dbReference type="EMBL" id="SDB24116.1"/>
    </source>
</evidence>
<evidence type="ECO:0000256" key="2">
    <source>
        <dbReference type="ARBA" id="ARBA00022448"/>
    </source>
</evidence>
<name>A0A1G6BU24_9HYPH</name>
<comment type="similarity">
    <text evidence="8 9">Belongs to the TRAP transporter small permease family.</text>
</comment>